<organism evidence="6 7">
    <name type="scientific">Myotis lucifugus</name>
    <name type="common">Little brown bat</name>
    <dbReference type="NCBI Taxonomy" id="59463"/>
    <lineage>
        <taxon>Eukaryota</taxon>
        <taxon>Metazoa</taxon>
        <taxon>Chordata</taxon>
        <taxon>Craniata</taxon>
        <taxon>Vertebrata</taxon>
        <taxon>Euteleostomi</taxon>
        <taxon>Mammalia</taxon>
        <taxon>Eutheria</taxon>
        <taxon>Laurasiatheria</taxon>
        <taxon>Chiroptera</taxon>
        <taxon>Yangochiroptera</taxon>
        <taxon>Vespertilionidae</taxon>
        <taxon>Myotis</taxon>
    </lineage>
</organism>
<dbReference type="SMART" id="SM00184">
    <property type="entry name" value="RING"/>
    <property type="match status" value="1"/>
</dbReference>
<evidence type="ECO:0000259" key="5">
    <source>
        <dbReference type="PROSITE" id="PS50089"/>
    </source>
</evidence>
<reference evidence="6 7" key="1">
    <citation type="journal article" date="2011" name="Nature">
        <title>A high-resolution map of human evolutionary constraint using 29 mammals.</title>
        <authorList>
            <person name="Lindblad-Toh K."/>
            <person name="Garber M."/>
            <person name="Zuk O."/>
            <person name="Lin M.F."/>
            <person name="Parker B.J."/>
            <person name="Washietl S."/>
            <person name="Kheradpour P."/>
            <person name="Ernst J."/>
            <person name="Jordan G."/>
            <person name="Mauceli E."/>
            <person name="Ward L.D."/>
            <person name="Lowe C.B."/>
            <person name="Holloway A.K."/>
            <person name="Clamp M."/>
            <person name="Gnerre S."/>
            <person name="Alfoldi J."/>
            <person name="Beal K."/>
            <person name="Chang J."/>
            <person name="Clawson H."/>
            <person name="Cuff J."/>
            <person name="Di Palma F."/>
            <person name="Fitzgerald S."/>
            <person name="Flicek P."/>
            <person name="Guttman M."/>
            <person name="Hubisz M.J."/>
            <person name="Jaffe D.B."/>
            <person name="Jungreis I."/>
            <person name="Kent W.J."/>
            <person name="Kostka D."/>
            <person name="Lara M."/>
            <person name="Martins A.L."/>
            <person name="Massingham T."/>
            <person name="Moltke I."/>
            <person name="Raney B.J."/>
            <person name="Rasmussen M.D."/>
            <person name="Robinson J."/>
            <person name="Stark A."/>
            <person name="Vilella A.J."/>
            <person name="Wen J."/>
            <person name="Xie X."/>
            <person name="Zody M.C."/>
            <person name="Baldwin J."/>
            <person name="Bloom T."/>
            <person name="Chin C.W."/>
            <person name="Heiman D."/>
            <person name="Nicol R."/>
            <person name="Nusbaum C."/>
            <person name="Young S."/>
            <person name="Wilkinson J."/>
            <person name="Worley K.C."/>
            <person name="Kovar C.L."/>
            <person name="Muzny D.M."/>
            <person name="Gibbs R.A."/>
            <person name="Cree A."/>
            <person name="Dihn H.H."/>
            <person name="Fowler G."/>
            <person name="Jhangiani S."/>
            <person name="Joshi V."/>
            <person name="Lee S."/>
            <person name="Lewis L.R."/>
            <person name="Nazareth L.V."/>
            <person name="Okwuonu G."/>
            <person name="Santibanez J."/>
            <person name="Warren W.C."/>
            <person name="Mardis E.R."/>
            <person name="Weinstock G.M."/>
            <person name="Wilson R.K."/>
            <person name="Delehaunty K."/>
            <person name="Dooling D."/>
            <person name="Fronik C."/>
            <person name="Fulton L."/>
            <person name="Fulton B."/>
            <person name="Graves T."/>
            <person name="Minx P."/>
            <person name="Sodergren E."/>
            <person name="Birney E."/>
            <person name="Margulies E.H."/>
            <person name="Herrero J."/>
            <person name="Green E.D."/>
            <person name="Haussler D."/>
            <person name="Siepel A."/>
            <person name="Goldman N."/>
            <person name="Pollard K.S."/>
            <person name="Pedersen J.S."/>
            <person name="Lander E.S."/>
            <person name="Kellis M."/>
        </authorList>
    </citation>
    <scope>NUCLEOTIDE SEQUENCE [LARGE SCALE GENOMIC DNA]</scope>
</reference>
<dbReference type="InParanoid" id="G1Q2V8"/>
<dbReference type="EMBL" id="AAPE02045604">
    <property type="status" value="NOT_ANNOTATED_CDS"/>
    <property type="molecule type" value="Genomic_DNA"/>
</dbReference>
<dbReference type="eggNOG" id="KOG4625">
    <property type="taxonomic scope" value="Eukaryota"/>
</dbReference>
<dbReference type="PANTHER" id="PTHR12429">
    <property type="entry name" value="NEURALIZED"/>
    <property type="match status" value="1"/>
</dbReference>
<keyword evidence="7" id="KW-1185">Reference proteome</keyword>
<name>G1Q2V8_MYOLU</name>
<dbReference type="Gene3D" id="3.30.40.10">
    <property type="entry name" value="Zinc/RING finger domain, C3HC4 (zinc finger)"/>
    <property type="match status" value="1"/>
</dbReference>
<evidence type="ECO:0000256" key="3">
    <source>
        <dbReference type="ARBA" id="ARBA00022833"/>
    </source>
</evidence>
<dbReference type="PANTHER" id="PTHR12429:SF8">
    <property type="entry name" value="NEURALIZED-LIKE PROTEIN 2"/>
    <property type="match status" value="1"/>
</dbReference>
<feature type="domain" description="RING-type" evidence="5">
    <location>
        <begin position="186"/>
        <end position="225"/>
    </location>
</feature>
<reference evidence="6" key="2">
    <citation type="submission" date="2025-08" db="UniProtKB">
        <authorList>
            <consortium name="Ensembl"/>
        </authorList>
    </citation>
    <scope>IDENTIFICATION</scope>
</reference>
<dbReference type="InterPro" id="IPR013083">
    <property type="entry name" value="Znf_RING/FYVE/PHD"/>
</dbReference>
<dbReference type="SUPFAM" id="SSF57850">
    <property type="entry name" value="RING/U-box"/>
    <property type="match status" value="1"/>
</dbReference>
<proteinExistence type="predicted"/>
<protein>
    <recommendedName>
        <fullName evidence="5">RING-type domain-containing protein</fullName>
    </recommendedName>
</protein>
<dbReference type="HOGENOM" id="CLU_090535_0_0_1"/>
<accession>G1Q2V8</accession>
<dbReference type="GeneTree" id="ENSGT00940000162540"/>
<dbReference type="AlphaFoldDB" id="G1Q2V8"/>
<dbReference type="STRING" id="59463.ENSMLUP00000018041"/>
<dbReference type="GO" id="GO:0008270">
    <property type="term" value="F:zinc ion binding"/>
    <property type="evidence" value="ECO:0007669"/>
    <property type="project" value="UniProtKB-KW"/>
</dbReference>
<evidence type="ECO:0000313" key="7">
    <source>
        <dbReference type="Proteomes" id="UP000001074"/>
    </source>
</evidence>
<dbReference type="PROSITE" id="PS50089">
    <property type="entry name" value="ZF_RING_2"/>
    <property type="match status" value="1"/>
</dbReference>
<dbReference type="InterPro" id="IPR001841">
    <property type="entry name" value="Znf_RING"/>
</dbReference>
<dbReference type="InterPro" id="IPR037962">
    <property type="entry name" value="Neuralized"/>
</dbReference>
<reference evidence="6" key="3">
    <citation type="submission" date="2025-09" db="UniProtKB">
        <authorList>
            <consortium name="Ensembl"/>
        </authorList>
    </citation>
    <scope>IDENTIFICATION</scope>
</reference>
<dbReference type="Ensembl" id="ENSMLUT00000029447.1">
    <property type="protein sequence ID" value="ENSMLUP00000018041.1"/>
    <property type="gene ID" value="ENSMLUG00000029384.1"/>
</dbReference>
<dbReference type="EMBL" id="AAPE02045605">
    <property type="status" value="NOT_ANNOTATED_CDS"/>
    <property type="molecule type" value="Genomic_DNA"/>
</dbReference>
<evidence type="ECO:0000256" key="1">
    <source>
        <dbReference type="ARBA" id="ARBA00022723"/>
    </source>
</evidence>
<keyword evidence="2 4" id="KW-0863">Zinc-finger</keyword>
<keyword evidence="3" id="KW-0862">Zinc</keyword>
<evidence type="ECO:0000313" key="6">
    <source>
        <dbReference type="Ensembl" id="ENSMLUP00000018041.1"/>
    </source>
</evidence>
<evidence type="ECO:0000256" key="4">
    <source>
        <dbReference type="PROSITE-ProRule" id="PRU00175"/>
    </source>
</evidence>
<keyword evidence="1" id="KW-0479">Metal-binding</keyword>
<dbReference type="Pfam" id="PF13920">
    <property type="entry name" value="zf-C3HC4_3"/>
    <property type="match status" value="1"/>
</dbReference>
<dbReference type="Proteomes" id="UP000001074">
    <property type="component" value="Unassembled WGS sequence"/>
</dbReference>
<sequence length="246" mass="26080">MTPAAPAGADAELPPETLRFHAEAKGAQVLLDDASTARRLATFHDGLCSLSRSSLGRRRVKPREHMSEGQWISGGGVDTTIGRHVGIPGCLSMVPPAGLSQLLEPGPWAAWFGRGAVRSGSSRTATQKRRVWALPRGGGWRPAVLPAGLSPPLSLDPAVSAFPPASPWALPRETHPDLEAPAGEECAVCLHQAANTCLVPCGHTHLCSYCAWRVFGDTAKCPMCRWEIQAVVPARGPPALRTEEGL</sequence>
<dbReference type="FunCoup" id="G1Q2V8">
    <property type="interactions" value="110"/>
</dbReference>
<evidence type="ECO:0000256" key="2">
    <source>
        <dbReference type="ARBA" id="ARBA00022771"/>
    </source>
</evidence>